<dbReference type="Gene3D" id="1.10.3470.10">
    <property type="entry name" value="ABC transporter involved in vitamin B12 uptake, BtuC"/>
    <property type="match status" value="1"/>
</dbReference>
<dbReference type="RefSeq" id="WP_172275763.1">
    <property type="nucleotide sequence ID" value="NZ_CASGMU010000006.1"/>
</dbReference>
<dbReference type="Pfam" id="PF01032">
    <property type="entry name" value="FecCD"/>
    <property type="match status" value="1"/>
</dbReference>
<keyword evidence="4" id="KW-1003">Cell membrane</keyword>
<evidence type="ECO:0000256" key="3">
    <source>
        <dbReference type="ARBA" id="ARBA00022448"/>
    </source>
</evidence>
<evidence type="ECO:0000256" key="6">
    <source>
        <dbReference type="ARBA" id="ARBA00022989"/>
    </source>
</evidence>
<accession>A0ABX2ANN1</accession>
<dbReference type="Proteomes" id="UP000714420">
    <property type="component" value="Unassembled WGS sequence"/>
</dbReference>
<dbReference type="CDD" id="cd06550">
    <property type="entry name" value="TM_ABC_iron-siderophores_like"/>
    <property type="match status" value="1"/>
</dbReference>
<evidence type="ECO:0000256" key="1">
    <source>
        <dbReference type="ARBA" id="ARBA00004651"/>
    </source>
</evidence>
<feature type="transmembrane region" description="Helical" evidence="8">
    <location>
        <begin position="58"/>
        <end position="78"/>
    </location>
</feature>
<comment type="similarity">
    <text evidence="2">Belongs to the binding-protein-dependent transport system permease family. FecCD subfamily.</text>
</comment>
<dbReference type="InterPro" id="IPR037294">
    <property type="entry name" value="ABC_BtuC-like"/>
</dbReference>
<keyword evidence="5 8" id="KW-0812">Transmembrane</keyword>
<dbReference type="InterPro" id="IPR000522">
    <property type="entry name" value="ABC_transptr_permease_BtuC"/>
</dbReference>
<evidence type="ECO:0000313" key="10">
    <source>
        <dbReference type="Proteomes" id="UP000714420"/>
    </source>
</evidence>
<evidence type="ECO:0000256" key="8">
    <source>
        <dbReference type="SAM" id="Phobius"/>
    </source>
</evidence>
<dbReference type="EMBL" id="JABKKF010000007">
    <property type="protein sequence ID" value="NPD92355.1"/>
    <property type="molecule type" value="Genomic_DNA"/>
</dbReference>
<dbReference type="PANTHER" id="PTHR30472:SF41">
    <property type="entry name" value="TRANSPORT SYSTEM PERMEASE PROTEIN"/>
    <property type="match status" value="1"/>
</dbReference>
<keyword evidence="3" id="KW-0813">Transport</keyword>
<proteinExistence type="inferred from homology"/>
<protein>
    <submittedName>
        <fullName evidence="9">Iron ABC transporter permease</fullName>
    </submittedName>
</protein>
<comment type="caution">
    <text evidence="9">The sequence shown here is derived from an EMBL/GenBank/DDBJ whole genome shotgun (WGS) entry which is preliminary data.</text>
</comment>
<feature type="transmembrane region" description="Helical" evidence="8">
    <location>
        <begin position="313"/>
        <end position="333"/>
    </location>
</feature>
<gene>
    <name evidence="9" type="ORF">HPS56_08360</name>
</gene>
<feature type="transmembrane region" description="Helical" evidence="8">
    <location>
        <begin position="90"/>
        <end position="111"/>
    </location>
</feature>
<name>A0ABX2ANN1_9BACT</name>
<feature type="transmembrane region" description="Helical" evidence="8">
    <location>
        <begin position="195"/>
        <end position="218"/>
    </location>
</feature>
<evidence type="ECO:0000313" key="9">
    <source>
        <dbReference type="EMBL" id="NPD92355.1"/>
    </source>
</evidence>
<dbReference type="SUPFAM" id="SSF81345">
    <property type="entry name" value="ABC transporter involved in vitamin B12 uptake, BtuC"/>
    <property type="match status" value="1"/>
</dbReference>
<evidence type="ECO:0000256" key="5">
    <source>
        <dbReference type="ARBA" id="ARBA00022692"/>
    </source>
</evidence>
<keyword evidence="7 8" id="KW-0472">Membrane</keyword>
<evidence type="ECO:0000256" key="4">
    <source>
        <dbReference type="ARBA" id="ARBA00022475"/>
    </source>
</evidence>
<comment type="subcellular location">
    <subcellularLocation>
        <location evidence="1">Cell membrane</location>
        <topology evidence="1">Multi-pass membrane protein</topology>
    </subcellularLocation>
</comment>
<keyword evidence="10" id="KW-1185">Reference proteome</keyword>
<keyword evidence="6 8" id="KW-1133">Transmembrane helix</keyword>
<feature type="transmembrane region" description="Helical" evidence="8">
    <location>
        <begin position="154"/>
        <end position="175"/>
    </location>
</feature>
<sequence length="336" mass="35302">MKRSILFILLLSVLLAGLFLANLLYGSADIPFDAVWAVLTGDDTVRESWRFIIMNSRLPQALTALLAGGSLAVSGMMLQTAFRNPLADPSVFGISSGAALGAAVVILLMGGGLSATVFSFSGMAAVLVAALAGAMGITAVIFFFSLFVRSNVMLLIIGIMIGYLSSSVISLLNFFATQDGVKSYVIWGMGNFGDVSLGTMPVFAALLLAGLTASVFLIKPLDALLLGDRYAENLGYNIPMIRNSLLVITGVLTAVVTSFCGPVSFIGLAVPHIARMIMHTDRHIVLMPFTILTGAAVAMLCNLVSVMPSGNGIIPLNAITPIIGAPVVIYVILRKR</sequence>
<feature type="transmembrane region" description="Helical" evidence="8">
    <location>
        <begin position="284"/>
        <end position="307"/>
    </location>
</feature>
<evidence type="ECO:0000256" key="7">
    <source>
        <dbReference type="ARBA" id="ARBA00023136"/>
    </source>
</evidence>
<evidence type="ECO:0000256" key="2">
    <source>
        <dbReference type="ARBA" id="ARBA00007935"/>
    </source>
</evidence>
<dbReference type="PANTHER" id="PTHR30472">
    <property type="entry name" value="FERRIC ENTEROBACTIN TRANSPORT SYSTEM PERMEASE PROTEIN"/>
    <property type="match status" value="1"/>
</dbReference>
<organism evidence="9 10">
    <name type="scientific">Xylanibacter muris</name>
    <dbReference type="NCBI Taxonomy" id="2736290"/>
    <lineage>
        <taxon>Bacteria</taxon>
        <taxon>Pseudomonadati</taxon>
        <taxon>Bacteroidota</taxon>
        <taxon>Bacteroidia</taxon>
        <taxon>Bacteroidales</taxon>
        <taxon>Prevotellaceae</taxon>
        <taxon>Xylanibacter</taxon>
    </lineage>
</organism>
<feature type="transmembrane region" description="Helical" evidence="8">
    <location>
        <begin position="123"/>
        <end position="147"/>
    </location>
</feature>
<reference evidence="9 10" key="1">
    <citation type="submission" date="2020-05" db="EMBL/GenBank/DDBJ databases">
        <title>Distinct polysaccharide utilization as determinants for interspecies competition between intestinal Prevotella spp.</title>
        <authorList>
            <person name="Galvez E.J.C."/>
            <person name="Iljazovic A."/>
            <person name="Strowig T."/>
        </authorList>
    </citation>
    <scope>NUCLEOTIDE SEQUENCE [LARGE SCALE GENOMIC DNA]</scope>
    <source>
        <strain evidence="9 10">PMUR</strain>
    </source>
</reference>